<organism evidence="1 2">
    <name type="scientific">Russula earlei</name>
    <dbReference type="NCBI Taxonomy" id="71964"/>
    <lineage>
        <taxon>Eukaryota</taxon>
        <taxon>Fungi</taxon>
        <taxon>Dikarya</taxon>
        <taxon>Basidiomycota</taxon>
        <taxon>Agaricomycotina</taxon>
        <taxon>Agaricomycetes</taxon>
        <taxon>Russulales</taxon>
        <taxon>Russulaceae</taxon>
        <taxon>Russula</taxon>
    </lineage>
</organism>
<name>A0ACC0TYL0_9AGAM</name>
<accession>A0ACC0TYL0</accession>
<gene>
    <name evidence="1" type="ORF">F5148DRAFT_1152027</name>
</gene>
<dbReference type="EMBL" id="JAGFNK010000314">
    <property type="protein sequence ID" value="KAI9453189.1"/>
    <property type="molecule type" value="Genomic_DNA"/>
</dbReference>
<proteinExistence type="predicted"/>
<sequence length="141" mass="15598">MAMKTLLLLCKHKLGLDLTVCMYDAAVKKFMSGHLIHLHGQAFLSASYTAKVADKSWPDEALHLSAAMLHCGSCSIIGKMWKMVGMDGRHMCNCVVLSHLSRSSPPPHPHPLLMFTMQSLLKYDDFVKINTQASYIPASPV</sequence>
<protein>
    <submittedName>
        <fullName evidence="1">Uncharacterized protein</fullName>
    </submittedName>
</protein>
<dbReference type="Proteomes" id="UP001207468">
    <property type="component" value="Unassembled WGS sequence"/>
</dbReference>
<evidence type="ECO:0000313" key="2">
    <source>
        <dbReference type="Proteomes" id="UP001207468"/>
    </source>
</evidence>
<comment type="caution">
    <text evidence="1">The sequence shown here is derived from an EMBL/GenBank/DDBJ whole genome shotgun (WGS) entry which is preliminary data.</text>
</comment>
<reference evidence="1" key="1">
    <citation type="submission" date="2021-03" db="EMBL/GenBank/DDBJ databases">
        <title>Evolutionary priming and transition to the ectomycorrhizal habit in an iconic lineage of mushroom-forming fungi: is preadaptation a requirement?</title>
        <authorList>
            <consortium name="DOE Joint Genome Institute"/>
            <person name="Looney B.P."/>
            <person name="Miyauchi S."/>
            <person name="Morin E."/>
            <person name="Drula E."/>
            <person name="Courty P.E."/>
            <person name="Chicoki N."/>
            <person name="Fauchery L."/>
            <person name="Kohler A."/>
            <person name="Kuo A."/>
            <person name="LaButti K."/>
            <person name="Pangilinan J."/>
            <person name="Lipzen A."/>
            <person name="Riley R."/>
            <person name="Andreopoulos W."/>
            <person name="He G."/>
            <person name="Johnson J."/>
            <person name="Barry K.W."/>
            <person name="Grigoriev I.V."/>
            <person name="Nagy L."/>
            <person name="Hibbett D."/>
            <person name="Henrissat B."/>
            <person name="Matheny P.B."/>
            <person name="Labbe J."/>
            <person name="Martin A.F."/>
        </authorList>
    </citation>
    <scope>NUCLEOTIDE SEQUENCE</scope>
    <source>
        <strain evidence="1">BPL698</strain>
    </source>
</reference>
<evidence type="ECO:0000313" key="1">
    <source>
        <dbReference type="EMBL" id="KAI9453189.1"/>
    </source>
</evidence>
<keyword evidence="2" id="KW-1185">Reference proteome</keyword>